<dbReference type="PANTHER" id="PTHR43792">
    <property type="entry name" value="GNAT FAMILY, PUTATIVE (AFU_ORTHOLOGUE AFUA_3G00765)-RELATED-RELATED"/>
    <property type="match status" value="1"/>
</dbReference>
<proteinExistence type="predicted"/>
<dbReference type="RefSeq" id="WP_084292572.1">
    <property type="nucleotide sequence ID" value="NZ_FWYB01000027.1"/>
</dbReference>
<dbReference type="AlphaFoldDB" id="A0A1W2F9I8"/>
<dbReference type="InterPro" id="IPR051531">
    <property type="entry name" value="N-acetyltransferase"/>
</dbReference>
<evidence type="ECO:0000259" key="1">
    <source>
        <dbReference type="PROSITE" id="PS51186"/>
    </source>
</evidence>
<organism evidence="2 3">
    <name type="scientific">Pedobacter nyackensis</name>
    <dbReference type="NCBI Taxonomy" id="475255"/>
    <lineage>
        <taxon>Bacteria</taxon>
        <taxon>Pseudomonadati</taxon>
        <taxon>Bacteroidota</taxon>
        <taxon>Sphingobacteriia</taxon>
        <taxon>Sphingobacteriales</taxon>
        <taxon>Sphingobacteriaceae</taxon>
        <taxon>Pedobacter</taxon>
    </lineage>
</organism>
<feature type="domain" description="N-acetyltransferase" evidence="1">
    <location>
        <begin position="17"/>
        <end position="176"/>
    </location>
</feature>
<dbReference type="Gene3D" id="3.40.630.30">
    <property type="match status" value="1"/>
</dbReference>
<dbReference type="InterPro" id="IPR016181">
    <property type="entry name" value="Acyl_CoA_acyltransferase"/>
</dbReference>
<evidence type="ECO:0000313" key="2">
    <source>
        <dbReference type="EMBL" id="SMD18523.1"/>
    </source>
</evidence>
<evidence type="ECO:0000313" key="3">
    <source>
        <dbReference type="Proteomes" id="UP000192678"/>
    </source>
</evidence>
<dbReference type="InterPro" id="IPR000182">
    <property type="entry name" value="GNAT_dom"/>
</dbReference>
<dbReference type="Proteomes" id="UP000192678">
    <property type="component" value="Unassembled WGS sequence"/>
</dbReference>
<dbReference type="PROSITE" id="PS51186">
    <property type="entry name" value="GNAT"/>
    <property type="match status" value="1"/>
</dbReference>
<dbReference type="OrthoDB" id="9811523at2"/>
<dbReference type="EMBL" id="FWYB01000027">
    <property type="protein sequence ID" value="SMD18523.1"/>
    <property type="molecule type" value="Genomic_DNA"/>
</dbReference>
<dbReference type="STRING" id="475255.SAMN04488101_1279"/>
<protein>
    <submittedName>
        <fullName evidence="2">Ribosomal-protein-alanine N-acetyltransferase</fullName>
    </submittedName>
</protein>
<name>A0A1W2F9I8_9SPHI</name>
<sequence length="179" mass="19958">MRHPNFSKFPTLTTSRLILRKLSLNDAAVIYQLRSDIEVTSLIGKKPFTSLDEATAHIKRIENLINNNECILWGISYQDSKALIGAICLWNFDIPAETVEIGYELLPEFQKKGIMAEAVARILEYGFDTMGAKTIVAFPSAKNPASVTLLEKAGFKLAPGNFKHIHTDVEAMLTYVISK</sequence>
<gene>
    <name evidence="2" type="ORF">SAMN04488101_1279</name>
</gene>
<keyword evidence="3" id="KW-1185">Reference proteome</keyword>
<keyword evidence="2" id="KW-0808">Transferase</keyword>
<accession>A0A1W2F9I8</accession>
<dbReference type="SUPFAM" id="SSF55729">
    <property type="entry name" value="Acyl-CoA N-acyltransferases (Nat)"/>
    <property type="match status" value="1"/>
</dbReference>
<dbReference type="GO" id="GO:0016747">
    <property type="term" value="F:acyltransferase activity, transferring groups other than amino-acyl groups"/>
    <property type="evidence" value="ECO:0007669"/>
    <property type="project" value="InterPro"/>
</dbReference>
<reference evidence="2 3" key="1">
    <citation type="submission" date="2017-04" db="EMBL/GenBank/DDBJ databases">
        <authorList>
            <person name="Afonso C.L."/>
            <person name="Miller P.J."/>
            <person name="Scott M.A."/>
            <person name="Spackman E."/>
            <person name="Goraichik I."/>
            <person name="Dimitrov K.M."/>
            <person name="Suarez D.L."/>
            <person name="Swayne D.E."/>
        </authorList>
    </citation>
    <scope>NUCLEOTIDE SEQUENCE [LARGE SCALE GENOMIC DNA]</scope>
    <source>
        <strain evidence="2 3">DSM 19625</strain>
    </source>
</reference>
<dbReference type="Pfam" id="PF13302">
    <property type="entry name" value="Acetyltransf_3"/>
    <property type="match status" value="1"/>
</dbReference>